<dbReference type="EMBL" id="JAWJWE010000004">
    <property type="protein sequence ID" value="KAK6636282.1"/>
    <property type="molecule type" value="Genomic_DNA"/>
</dbReference>
<feature type="region of interest" description="Disordered" evidence="1">
    <location>
        <begin position="70"/>
        <end position="90"/>
    </location>
</feature>
<sequence length="156" mass="17217">MEKERKKSGGNSILHLIHVAKYVSPPRRTSKGNQIYGKTKISGFHPCPHSRNQYSIWVFWKQKEGTPAKDKSTFFIPHPRGGMGRNGGVGSKCRSLRGGSVQLAPKRPQSNLCFCEDKRDGLVTQEDRSSSGDGYAIPEESSPGERFVGLLRGDAT</sequence>
<comment type="caution">
    <text evidence="2">The sequence shown here is derived from an EMBL/GenBank/DDBJ whole genome shotgun (WGS) entry which is preliminary data.</text>
</comment>
<evidence type="ECO:0000256" key="1">
    <source>
        <dbReference type="SAM" id="MobiDB-lite"/>
    </source>
</evidence>
<accession>A0AAN8S005</accession>
<protein>
    <submittedName>
        <fullName evidence="2">Uncharacterized protein</fullName>
    </submittedName>
</protein>
<feature type="compositionally biased region" description="Gly residues" evidence="1">
    <location>
        <begin position="81"/>
        <end position="90"/>
    </location>
</feature>
<reference evidence="2 3" key="1">
    <citation type="submission" date="2023-10" db="EMBL/GenBank/DDBJ databases">
        <title>Genomes of two closely related lineages of the louse Polyplax serrata with different host specificities.</title>
        <authorList>
            <person name="Martinu J."/>
            <person name="Tarabai H."/>
            <person name="Stefka J."/>
            <person name="Hypsa V."/>
        </authorList>
    </citation>
    <scope>NUCLEOTIDE SEQUENCE [LARGE SCALE GENOMIC DNA]</scope>
    <source>
        <strain evidence="2">HR10_N</strain>
    </source>
</reference>
<dbReference type="AlphaFoldDB" id="A0AAN8S005"/>
<name>A0AAN8S005_POLSC</name>
<feature type="region of interest" description="Disordered" evidence="1">
    <location>
        <begin position="123"/>
        <end position="156"/>
    </location>
</feature>
<gene>
    <name evidence="2" type="ORF">RUM43_009941</name>
</gene>
<proteinExistence type="predicted"/>
<evidence type="ECO:0000313" key="2">
    <source>
        <dbReference type="EMBL" id="KAK6636282.1"/>
    </source>
</evidence>
<dbReference type="Proteomes" id="UP001372834">
    <property type="component" value="Unassembled WGS sequence"/>
</dbReference>
<evidence type="ECO:0000313" key="3">
    <source>
        <dbReference type="Proteomes" id="UP001372834"/>
    </source>
</evidence>
<organism evidence="2 3">
    <name type="scientific">Polyplax serrata</name>
    <name type="common">Common mouse louse</name>
    <dbReference type="NCBI Taxonomy" id="468196"/>
    <lineage>
        <taxon>Eukaryota</taxon>
        <taxon>Metazoa</taxon>
        <taxon>Ecdysozoa</taxon>
        <taxon>Arthropoda</taxon>
        <taxon>Hexapoda</taxon>
        <taxon>Insecta</taxon>
        <taxon>Pterygota</taxon>
        <taxon>Neoptera</taxon>
        <taxon>Paraneoptera</taxon>
        <taxon>Psocodea</taxon>
        <taxon>Troctomorpha</taxon>
        <taxon>Phthiraptera</taxon>
        <taxon>Anoplura</taxon>
        <taxon>Polyplacidae</taxon>
        <taxon>Polyplax</taxon>
    </lineage>
</organism>